<keyword evidence="3" id="KW-0255">Endonuclease</keyword>
<evidence type="ECO:0000256" key="3">
    <source>
        <dbReference type="ARBA" id="ARBA00022759"/>
    </source>
</evidence>
<reference evidence="9 10" key="1">
    <citation type="submission" date="2015-12" db="EMBL/GenBank/DDBJ databases">
        <title>The genome of Folsomia candida.</title>
        <authorList>
            <person name="Faddeeva A."/>
            <person name="Derks M.F."/>
            <person name="Anvar Y."/>
            <person name="Smit S."/>
            <person name="Van Straalen N."/>
            <person name="Roelofs D."/>
        </authorList>
    </citation>
    <scope>NUCLEOTIDE SEQUENCE [LARGE SCALE GENOMIC DNA]</scope>
    <source>
        <strain evidence="9 10">VU population</strain>
        <tissue evidence="9">Whole body</tissue>
    </source>
</reference>
<dbReference type="Proteomes" id="UP000198287">
    <property type="component" value="Unassembled WGS sequence"/>
</dbReference>
<protein>
    <submittedName>
        <fullName evidence="9">Nuclease</fullName>
    </submittedName>
</protein>
<feature type="domain" description="ENPP1-3/EXOG-like endonuclease/phosphodiesterase" evidence="7">
    <location>
        <begin position="55"/>
        <end position="260"/>
    </location>
</feature>
<evidence type="ECO:0000259" key="8">
    <source>
        <dbReference type="SMART" id="SM00892"/>
    </source>
</evidence>
<dbReference type="GO" id="GO:0004519">
    <property type="term" value="F:endonuclease activity"/>
    <property type="evidence" value="ECO:0007669"/>
    <property type="project" value="UniProtKB-KW"/>
</dbReference>
<evidence type="ECO:0000256" key="5">
    <source>
        <dbReference type="PIRSR" id="PIRSR640255-2"/>
    </source>
</evidence>
<dbReference type="PANTHER" id="PTHR13966:SF5">
    <property type="entry name" value="ENDONUCLEASE G, MITOCHONDRIAL"/>
    <property type="match status" value="1"/>
</dbReference>
<dbReference type="GO" id="GO:0046872">
    <property type="term" value="F:metal ion binding"/>
    <property type="evidence" value="ECO:0007669"/>
    <property type="project" value="UniProtKB-KW"/>
</dbReference>
<feature type="active site" description="Proton acceptor" evidence="4">
    <location>
        <position position="125"/>
    </location>
</feature>
<sequence>MALRRELNFVLVAFLVQLFGSALTQELACSSTHSGNVYSFTVNASSPIGNINLMYVQHDGVRQIPLSTTVLHNALNMQVHAERQDDFRKHTCAVIVNQQTACSTTYKMTPAQESASSRTAFDRGHLTPANPNRFSAQAVSNTFFCVNIAPQDPFTNQNPWFTVEDKSHRYFASKDGYVMTGVCDANDRFSPTLDGYKVPSCWWKLICYVDTAGTTQVVGFIGNNTLIDFAGSPSGEKAVRVVDTTTPRGQQEILDVMTRDTFIMDAWTGAETYLRRNRGIVNTPTAANCRSKRTISAAVKNEWSSVMREGVLEHKYTSDVDLEAVKALWGN</sequence>
<comment type="caution">
    <text evidence="9">The sequence shown here is derived from an EMBL/GenBank/DDBJ whole genome shotgun (WGS) entry which is preliminary data.</text>
</comment>
<dbReference type="InterPro" id="IPR020821">
    <property type="entry name" value="ENPP1-3/EXOG-like_nuc-like"/>
</dbReference>
<accession>A0A226CZZ7</accession>
<feature type="binding site" evidence="5">
    <location>
        <position position="156"/>
    </location>
    <ligand>
        <name>Mg(2+)</name>
        <dbReference type="ChEBI" id="CHEBI:18420"/>
        <note>catalytic</note>
    </ligand>
</feature>
<keyword evidence="6" id="KW-0732">Signal</keyword>
<organism evidence="9 10">
    <name type="scientific">Folsomia candida</name>
    <name type="common">Springtail</name>
    <dbReference type="NCBI Taxonomy" id="158441"/>
    <lineage>
        <taxon>Eukaryota</taxon>
        <taxon>Metazoa</taxon>
        <taxon>Ecdysozoa</taxon>
        <taxon>Arthropoda</taxon>
        <taxon>Hexapoda</taxon>
        <taxon>Collembola</taxon>
        <taxon>Entomobryomorpha</taxon>
        <taxon>Isotomoidea</taxon>
        <taxon>Isotomidae</taxon>
        <taxon>Proisotominae</taxon>
        <taxon>Folsomia</taxon>
    </lineage>
</organism>
<comment type="similarity">
    <text evidence="1">Belongs to the DNA/RNA non-specific endonuclease family.</text>
</comment>
<dbReference type="GO" id="GO:0016787">
    <property type="term" value="F:hydrolase activity"/>
    <property type="evidence" value="ECO:0007669"/>
    <property type="project" value="InterPro"/>
</dbReference>
<evidence type="ECO:0000313" key="10">
    <source>
        <dbReference type="Proteomes" id="UP000198287"/>
    </source>
</evidence>
<dbReference type="Gene3D" id="3.40.570.10">
    <property type="entry name" value="Extracellular Endonuclease, subunit A"/>
    <property type="match status" value="1"/>
</dbReference>
<dbReference type="SMART" id="SM00892">
    <property type="entry name" value="Endonuclease_NS"/>
    <property type="match status" value="1"/>
</dbReference>
<evidence type="ECO:0000313" key="9">
    <source>
        <dbReference type="EMBL" id="OXA38057.1"/>
    </source>
</evidence>
<dbReference type="PANTHER" id="PTHR13966">
    <property type="entry name" value="ENDONUCLEASE RELATED"/>
    <property type="match status" value="1"/>
</dbReference>
<gene>
    <name evidence="9" type="ORF">Fcan01_27213</name>
</gene>
<dbReference type="InterPro" id="IPR001604">
    <property type="entry name" value="Endo_G_ENPP1-like_dom"/>
</dbReference>
<keyword evidence="3" id="KW-0378">Hydrolase</keyword>
<keyword evidence="10" id="KW-1185">Reference proteome</keyword>
<dbReference type="Pfam" id="PF01223">
    <property type="entry name" value="Endonuclease_NS"/>
    <property type="match status" value="1"/>
</dbReference>
<evidence type="ECO:0000256" key="6">
    <source>
        <dbReference type="SAM" id="SignalP"/>
    </source>
</evidence>
<keyword evidence="2" id="KW-0540">Nuclease</keyword>
<feature type="chain" id="PRO_5012195094" evidence="6">
    <location>
        <begin position="25"/>
        <end position="331"/>
    </location>
</feature>
<dbReference type="SUPFAM" id="SSF54060">
    <property type="entry name" value="His-Me finger endonucleases"/>
    <property type="match status" value="1"/>
</dbReference>
<dbReference type="AlphaFoldDB" id="A0A226CZZ7"/>
<dbReference type="OrthoDB" id="8273525at2759"/>
<evidence type="ECO:0000256" key="4">
    <source>
        <dbReference type="PIRSR" id="PIRSR640255-1"/>
    </source>
</evidence>
<dbReference type="OMA" id="QNCANTM"/>
<keyword evidence="5" id="KW-0479">Metal-binding</keyword>
<evidence type="ECO:0000259" key="7">
    <source>
        <dbReference type="SMART" id="SM00477"/>
    </source>
</evidence>
<dbReference type="InterPro" id="IPR040255">
    <property type="entry name" value="Non-specific_endonuclease"/>
</dbReference>
<name>A0A226CZZ7_FOLCA</name>
<proteinExistence type="inferred from homology"/>
<dbReference type="SMART" id="SM00477">
    <property type="entry name" value="NUC"/>
    <property type="match status" value="1"/>
</dbReference>
<dbReference type="EMBL" id="LNIX01000049">
    <property type="protein sequence ID" value="OXA38057.1"/>
    <property type="molecule type" value="Genomic_DNA"/>
</dbReference>
<dbReference type="GO" id="GO:0003676">
    <property type="term" value="F:nucleic acid binding"/>
    <property type="evidence" value="ECO:0007669"/>
    <property type="project" value="InterPro"/>
</dbReference>
<feature type="signal peptide" evidence="6">
    <location>
        <begin position="1"/>
        <end position="24"/>
    </location>
</feature>
<feature type="domain" description="DNA/RNA non-specific endonuclease/pyrophosphatase/phosphodiesterase" evidence="8">
    <location>
        <begin position="69"/>
        <end position="260"/>
    </location>
</feature>
<evidence type="ECO:0000256" key="2">
    <source>
        <dbReference type="ARBA" id="ARBA00022722"/>
    </source>
</evidence>
<dbReference type="InterPro" id="IPR044929">
    <property type="entry name" value="DNA/RNA_non-sp_Endonuclease_sf"/>
</dbReference>
<evidence type="ECO:0000256" key="1">
    <source>
        <dbReference type="ARBA" id="ARBA00010052"/>
    </source>
</evidence>
<dbReference type="InterPro" id="IPR044925">
    <property type="entry name" value="His-Me_finger_sf"/>
</dbReference>